<accession>A0ABP3J9H2</accession>
<dbReference type="NCBIfam" id="NF000801">
    <property type="entry name" value="PRK00055.1-3"/>
    <property type="match status" value="1"/>
</dbReference>
<keyword evidence="5 8" id="KW-0255">Endonuclease</keyword>
<evidence type="ECO:0000256" key="8">
    <source>
        <dbReference type="HAMAP-Rule" id="MF_01818"/>
    </source>
</evidence>
<comment type="caution">
    <text evidence="9">The sequence shown here is derived from an EMBL/GenBank/DDBJ whole genome shotgun (WGS) entry which is preliminary data.</text>
</comment>
<feature type="binding site" evidence="8">
    <location>
        <position position="67"/>
    </location>
    <ligand>
        <name>Zn(2+)</name>
        <dbReference type="ChEBI" id="CHEBI:29105"/>
        <label>2</label>
        <note>catalytic</note>
    </ligand>
</feature>
<comment type="subunit">
    <text evidence="1 8">Homodimer.</text>
</comment>
<feature type="binding site" evidence="8">
    <location>
        <position position="211"/>
    </location>
    <ligand>
        <name>Zn(2+)</name>
        <dbReference type="ChEBI" id="CHEBI:29105"/>
        <label>1</label>
        <note>catalytic</note>
    </ligand>
</feature>
<reference evidence="10" key="1">
    <citation type="journal article" date="2019" name="Int. J. Syst. Evol. Microbiol.">
        <title>The Global Catalogue of Microorganisms (GCM) 10K type strain sequencing project: providing services to taxonomists for standard genome sequencing and annotation.</title>
        <authorList>
            <consortium name="The Broad Institute Genomics Platform"/>
            <consortium name="The Broad Institute Genome Sequencing Center for Infectious Disease"/>
            <person name="Wu L."/>
            <person name="Ma J."/>
        </authorList>
    </citation>
    <scope>NUCLEOTIDE SEQUENCE [LARGE SCALE GENOMIC DNA]</scope>
    <source>
        <strain evidence="10">JCM 12149</strain>
    </source>
</reference>
<proteinExistence type="inferred from homology"/>
<organism evidence="9 10">
    <name type="scientific">Lentibacillus halophilus</name>
    <dbReference type="NCBI Taxonomy" id="295065"/>
    <lineage>
        <taxon>Bacteria</taxon>
        <taxon>Bacillati</taxon>
        <taxon>Bacillota</taxon>
        <taxon>Bacilli</taxon>
        <taxon>Bacillales</taxon>
        <taxon>Bacillaceae</taxon>
        <taxon>Lentibacillus</taxon>
    </lineage>
</organism>
<comment type="function">
    <text evidence="8">Zinc phosphodiesterase, which displays some tRNA 3'-processing endonuclease activity. Probably involved in tRNA maturation, by removing a 3'-trailer from precursor tRNA.</text>
</comment>
<comment type="similarity">
    <text evidence="8">Belongs to the RNase Z family.</text>
</comment>
<keyword evidence="4 8" id="KW-0479">Metal-binding</keyword>
<dbReference type="InterPro" id="IPR013471">
    <property type="entry name" value="RNase_Z/BN"/>
</dbReference>
<dbReference type="Gene3D" id="3.60.15.10">
    <property type="entry name" value="Ribonuclease Z/Hydroxyacylglutathione hydrolase-like"/>
    <property type="match status" value="1"/>
</dbReference>
<dbReference type="Pfam" id="PF23023">
    <property type="entry name" value="Anti-Pycsar_Apyc1"/>
    <property type="match status" value="1"/>
</dbReference>
<evidence type="ECO:0000256" key="3">
    <source>
        <dbReference type="ARBA" id="ARBA00022722"/>
    </source>
</evidence>
<keyword evidence="6 8" id="KW-0378">Hydrolase</keyword>
<dbReference type="PANTHER" id="PTHR46018:SF2">
    <property type="entry name" value="ZINC PHOSPHODIESTERASE ELAC PROTEIN 1"/>
    <property type="match status" value="1"/>
</dbReference>
<comment type="catalytic activity">
    <reaction evidence="8">
        <text>Endonucleolytic cleavage of RNA, removing extra 3' nucleotides from tRNA precursor, generating 3' termini of tRNAs. A 3'-hydroxy group is left at the tRNA terminus and a 5'-phosphoryl group is left at the trailer molecule.</text>
        <dbReference type="EC" id="3.1.26.11"/>
    </reaction>
</comment>
<dbReference type="InterPro" id="IPR036866">
    <property type="entry name" value="RibonucZ/Hydroxyglut_hydro"/>
</dbReference>
<keyword evidence="2 8" id="KW-0819">tRNA processing</keyword>
<dbReference type="HAMAP" id="MF_01818">
    <property type="entry name" value="RNase_Z_BN"/>
    <property type="match status" value="1"/>
</dbReference>
<evidence type="ECO:0000256" key="1">
    <source>
        <dbReference type="ARBA" id="ARBA00011738"/>
    </source>
</evidence>
<dbReference type="EMBL" id="BAAADM010000054">
    <property type="protein sequence ID" value="GAA0443853.1"/>
    <property type="molecule type" value="Genomic_DNA"/>
</dbReference>
<dbReference type="NCBIfam" id="TIGR02651">
    <property type="entry name" value="RNase_Z"/>
    <property type="match status" value="1"/>
</dbReference>
<dbReference type="CDD" id="cd07717">
    <property type="entry name" value="RNaseZ_ZiPD-like_MBL-fold"/>
    <property type="match status" value="1"/>
</dbReference>
<dbReference type="SUPFAM" id="SSF56281">
    <property type="entry name" value="Metallo-hydrolase/oxidoreductase"/>
    <property type="match status" value="1"/>
</dbReference>
<keyword evidence="10" id="KW-1185">Reference proteome</keyword>
<feature type="binding site" evidence="8">
    <location>
        <position position="65"/>
    </location>
    <ligand>
        <name>Zn(2+)</name>
        <dbReference type="ChEBI" id="CHEBI:29105"/>
        <label>1</label>
        <note>catalytic</note>
    </ligand>
</feature>
<feature type="active site" description="Proton acceptor" evidence="8">
    <location>
        <position position="67"/>
    </location>
</feature>
<keyword evidence="3 8" id="KW-0540">Nuclease</keyword>
<dbReference type="EC" id="3.1.26.11" evidence="8"/>
<feature type="binding site" evidence="8">
    <location>
        <position position="269"/>
    </location>
    <ligand>
        <name>Zn(2+)</name>
        <dbReference type="ChEBI" id="CHEBI:29105"/>
        <label>2</label>
        <note>catalytic</note>
    </ligand>
</feature>
<keyword evidence="7 8" id="KW-0862">Zinc</keyword>
<protein>
    <recommendedName>
        <fullName evidence="8">Ribonuclease Z</fullName>
        <shortName evidence="8">RNase Z</shortName>
        <ecNumber evidence="8">3.1.26.11</ecNumber>
    </recommendedName>
    <alternativeName>
        <fullName evidence="8">tRNA 3 endonuclease</fullName>
    </alternativeName>
    <alternativeName>
        <fullName evidence="8">tRNase Z</fullName>
    </alternativeName>
</protein>
<evidence type="ECO:0000256" key="5">
    <source>
        <dbReference type="ARBA" id="ARBA00022759"/>
    </source>
</evidence>
<feature type="binding site" evidence="8">
    <location>
        <position position="68"/>
    </location>
    <ligand>
        <name>Zn(2+)</name>
        <dbReference type="ChEBI" id="CHEBI:29105"/>
        <label>2</label>
        <note>catalytic</note>
    </ligand>
</feature>
<dbReference type="RefSeq" id="WP_343752974.1">
    <property type="nucleotide sequence ID" value="NZ_BAAADM010000054.1"/>
</dbReference>
<gene>
    <name evidence="8 9" type="primary">rnz</name>
    <name evidence="9" type="ORF">GCM10008983_21410</name>
</gene>
<name>A0ABP3J9H2_9BACI</name>
<evidence type="ECO:0000256" key="4">
    <source>
        <dbReference type="ARBA" id="ARBA00022723"/>
    </source>
</evidence>
<evidence type="ECO:0000256" key="7">
    <source>
        <dbReference type="ARBA" id="ARBA00022833"/>
    </source>
</evidence>
<evidence type="ECO:0000256" key="6">
    <source>
        <dbReference type="ARBA" id="ARBA00022801"/>
    </source>
</evidence>
<comment type="cofactor">
    <cofactor evidence="8">
        <name>Zn(2+)</name>
        <dbReference type="ChEBI" id="CHEBI:29105"/>
    </cofactor>
    <text evidence="8">Binds 2 Zn(2+) ions.</text>
</comment>
<dbReference type="NCBIfam" id="NF000800">
    <property type="entry name" value="PRK00055.1-1"/>
    <property type="match status" value="1"/>
</dbReference>
<evidence type="ECO:0000313" key="10">
    <source>
        <dbReference type="Proteomes" id="UP001501459"/>
    </source>
</evidence>
<dbReference type="PANTHER" id="PTHR46018">
    <property type="entry name" value="ZINC PHOSPHODIESTERASE ELAC PROTEIN 1"/>
    <property type="match status" value="1"/>
</dbReference>
<feature type="binding site" evidence="8">
    <location>
        <position position="211"/>
    </location>
    <ligand>
        <name>Zn(2+)</name>
        <dbReference type="ChEBI" id="CHEBI:29105"/>
        <label>2</label>
        <note>catalytic</note>
    </ligand>
</feature>
<dbReference type="Proteomes" id="UP001501459">
    <property type="component" value="Unassembled WGS sequence"/>
</dbReference>
<evidence type="ECO:0000256" key="2">
    <source>
        <dbReference type="ARBA" id="ARBA00022694"/>
    </source>
</evidence>
<feature type="binding site" evidence="8">
    <location>
        <position position="140"/>
    </location>
    <ligand>
        <name>Zn(2+)</name>
        <dbReference type="ChEBI" id="CHEBI:29105"/>
        <label>1</label>
        <note>catalytic</note>
    </ligand>
</feature>
<sequence length="314" mass="35249">MELIFLGTGSGVPSKERNVSSIALKLLQEQNSIWLFDCGEATQHQILRTSIKPRKITKIFITHMHGDHIFGLPGLLSSRSFQGGDELLTIYGPKGIKPFIETALAVSGTHLTYPLEIVEINEGCVYDNANFTVTAQKLDHGVESYGYRIKEKDKPGKLLVEKLDKMGIKPGPVYQQIKENEFVTLGNGRVIRRDHFLGPDKKGRIVTIMGDTRFSEAYRSLAAHSDVLIHEATFDKHKADLAHAYFHSTTTQAAQLARLSNVNKLVLTHISSRYQSNSDAEMLLKQARTIFPQTELADDFYHITIESANGRYHR</sequence>
<feature type="binding site" evidence="8">
    <location>
        <position position="63"/>
    </location>
    <ligand>
        <name>Zn(2+)</name>
        <dbReference type="ChEBI" id="CHEBI:29105"/>
        <label>1</label>
        <note>catalytic</note>
    </ligand>
</feature>
<evidence type="ECO:0000313" key="9">
    <source>
        <dbReference type="EMBL" id="GAA0443853.1"/>
    </source>
</evidence>